<keyword evidence="3" id="KW-1185">Reference proteome</keyword>
<reference evidence="1 3" key="2">
    <citation type="submission" date="2018-11" db="EMBL/GenBank/DDBJ databases">
        <authorList>
            <consortium name="Pathogen Informatics"/>
        </authorList>
    </citation>
    <scope>NUCLEOTIDE SEQUENCE [LARGE SCALE GENOMIC DNA]</scope>
</reference>
<dbReference type="OrthoDB" id="28829at2759"/>
<evidence type="ECO:0000313" key="3">
    <source>
        <dbReference type="Proteomes" id="UP000274756"/>
    </source>
</evidence>
<dbReference type="Proteomes" id="UP000274756">
    <property type="component" value="Unassembled WGS sequence"/>
</dbReference>
<gene>
    <name evidence="1" type="ORF">DME_LOCUS4637</name>
</gene>
<evidence type="ECO:0000313" key="4">
    <source>
        <dbReference type="WBParaSite" id="DME_0000027701-mRNA-1"/>
    </source>
</evidence>
<sequence length="122" mass="13998">MFIDEEVHQQKFYALANPPNLTNEKLECFKCKREVITCQYAYHLAECMGNEMDRVSRFSLSASSCNKDDKRQNLSRQNFDRPFTEIISSELNAACAKIRSFPENTTHISGILSKALFGSCFQ</sequence>
<name>A0A0N4U122_DRAME</name>
<organism evidence="2 4">
    <name type="scientific">Dracunculus medinensis</name>
    <name type="common">Guinea worm</name>
    <dbReference type="NCBI Taxonomy" id="318479"/>
    <lineage>
        <taxon>Eukaryota</taxon>
        <taxon>Metazoa</taxon>
        <taxon>Ecdysozoa</taxon>
        <taxon>Nematoda</taxon>
        <taxon>Chromadorea</taxon>
        <taxon>Rhabditida</taxon>
        <taxon>Spirurina</taxon>
        <taxon>Dracunculoidea</taxon>
        <taxon>Dracunculidae</taxon>
        <taxon>Dracunculus</taxon>
    </lineage>
</organism>
<proteinExistence type="predicted"/>
<dbReference type="AlphaFoldDB" id="A0A0N4U122"/>
<protein>
    <submittedName>
        <fullName evidence="4">SAGA-associated factor 11</fullName>
    </submittedName>
</protein>
<dbReference type="EMBL" id="UYYG01001150">
    <property type="protein sequence ID" value="VDN54664.1"/>
    <property type="molecule type" value="Genomic_DNA"/>
</dbReference>
<reference evidence="4" key="1">
    <citation type="submission" date="2017-02" db="UniProtKB">
        <authorList>
            <consortium name="WormBaseParasite"/>
        </authorList>
    </citation>
    <scope>IDENTIFICATION</scope>
</reference>
<dbReference type="WBParaSite" id="DME_0000027701-mRNA-1">
    <property type="protein sequence ID" value="DME_0000027701-mRNA-1"/>
    <property type="gene ID" value="DME_0000027701"/>
</dbReference>
<evidence type="ECO:0000313" key="2">
    <source>
        <dbReference type="Proteomes" id="UP000038040"/>
    </source>
</evidence>
<evidence type="ECO:0000313" key="1">
    <source>
        <dbReference type="EMBL" id="VDN54664.1"/>
    </source>
</evidence>
<dbReference type="Proteomes" id="UP000038040">
    <property type="component" value="Unplaced"/>
</dbReference>
<accession>A0A0N4U122</accession>